<dbReference type="RefSeq" id="WP_090276050.1">
    <property type="nucleotide sequence ID" value="NZ_LT629748.1"/>
</dbReference>
<name>A0A1H1Y6I2_9GAMM</name>
<dbReference type="AlphaFoldDB" id="A0A1H1Y6I2"/>
<protein>
    <submittedName>
        <fullName evidence="2">Uncharacterized protein</fullName>
    </submittedName>
</protein>
<accession>A0A1H1Y6I2</accession>
<feature type="region of interest" description="Disordered" evidence="1">
    <location>
        <begin position="270"/>
        <end position="296"/>
    </location>
</feature>
<reference evidence="3" key="1">
    <citation type="submission" date="2016-10" db="EMBL/GenBank/DDBJ databases">
        <authorList>
            <person name="Varghese N."/>
            <person name="Submissions S."/>
        </authorList>
    </citation>
    <scope>NUCLEOTIDE SEQUENCE [LARGE SCALE GENOMIC DNA]</scope>
    <source>
        <strain evidence="3">2SM5</strain>
    </source>
</reference>
<evidence type="ECO:0000313" key="2">
    <source>
        <dbReference type="EMBL" id="SDT17128.1"/>
    </source>
</evidence>
<proteinExistence type="predicted"/>
<dbReference type="EMBL" id="LT629748">
    <property type="protein sequence ID" value="SDT17128.1"/>
    <property type="molecule type" value="Genomic_DNA"/>
</dbReference>
<gene>
    <name evidence="2" type="ORF">SAMN05216198_3874</name>
</gene>
<keyword evidence="3" id="KW-1185">Reference proteome</keyword>
<organism evidence="2 3">
    <name type="scientific">Halopseudomonas litoralis</name>
    <dbReference type="NCBI Taxonomy" id="797277"/>
    <lineage>
        <taxon>Bacteria</taxon>
        <taxon>Pseudomonadati</taxon>
        <taxon>Pseudomonadota</taxon>
        <taxon>Gammaproteobacteria</taxon>
        <taxon>Pseudomonadales</taxon>
        <taxon>Pseudomonadaceae</taxon>
        <taxon>Halopseudomonas</taxon>
    </lineage>
</organism>
<evidence type="ECO:0000256" key="1">
    <source>
        <dbReference type="SAM" id="MobiDB-lite"/>
    </source>
</evidence>
<dbReference type="OrthoDB" id="6861532at2"/>
<sequence length="309" mass="36128">MIHDDSDEIEKILDPIPASSRNLLWISSWLMANCIEIQGTPTEAYKDNTSTALYFLKKYPQLFPQVSAKFKNSIVHKKHLSWISEGRRLEKWINNQVGPLSQIHLVQSQCSDLDFIILKIDLWEAPAPGKVKFLEDLELKWKSHKSNDRIYTWFDTKEKISLASDWLNNNKEYGEPTPIVHDKEDLMSYFENKHQDKEYIAFQISKIKARWHQNKYRKSNKSKSQKNLLLSDRSIKNLQELSSKHNITQSKAIEILIEMENTHQLYIPETTDKANRPMPKYSPSENKNEKINSDTTTQGYALNFDLDGQ</sequence>
<dbReference type="Proteomes" id="UP000243426">
    <property type="component" value="Chromosome I"/>
</dbReference>
<evidence type="ECO:0000313" key="3">
    <source>
        <dbReference type="Proteomes" id="UP000243426"/>
    </source>
</evidence>